<sequence length="559" mass="63694">MSALTSVSGQTTEPQTFPVFNPPFQHFTHFFTPATTTPAPHYFRLQIPSQHPSTVLIMSSSNSPVSSLPTELLGEIFMWSTTSQTRLQPHPHRALASKSIPTNATVIFDTTALSISLVSSTWRAIALCSADLWTTMKVHGPSLVALDLVKLYLSRAGTSALFALELTQTTDSRFYLDIGQIVQPPSRDSKEVELEVKYTDAIFDLWFAHAERWQSIFLDYQCSPPPLTLIHAPATRFPHLKDVALHYGTNQTSRNQFMFEKFWDTMHTLPTLRSTYWEYGHMLSTPFSQLAEFTLQACSLVELCDILKQCHQLEHLTIEMFAFDRQDNNLDRPRINSFLVPSLKVLHMRNHGDSSRAQALLRKITTPHLDELAIRYVPPSFLKDTLSNFLRRSGCSLRSLILGQRCADEQILRNLRLAEKDHLLDKLERLELVGYFPTSIFRLLNVRYRSTVPTSSQPLVCTSWNINPSMLRYSLHVPFPSLVALKVGWCSVPGDGVIGQMLLDRAKAGSRLWCLECEVRAYKYLLPEGMVFSRRKDEKLLRKVKEEFGSSKVNVIYRL</sequence>
<name>A0ACD3B6Z7_9AGAR</name>
<keyword evidence="2" id="KW-1185">Reference proteome</keyword>
<dbReference type="Proteomes" id="UP000308600">
    <property type="component" value="Unassembled WGS sequence"/>
</dbReference>
<protein>
    <submittedName>
        <fullName evidence="1">Uncharacterized protein</fullName>
    </submittedName>
</protein>
<organism evidence="1 2">
    <name type="scientific">Pluteus cervinus</name>
    <dbReference type="NCBI Taxonomy" id="181527"/>
    <lineage>
        <taxon>Eukaryota</taxon>
        <taxon>Fungi</taxon>
        <taxon>Dikarya</taxon>
        <taxon>Basidiomycota</taxon>
        <taxon>Agaricomycotina</taxon>
        <taxon>Agaricomycetes</taxon>
        <taxon>Agaricomycetidae</taxon>
        <taxon>Agaricales</taxon>
        <taxon>Pluteineae</taxon>
        <taxon>Pluteaceae</taxon>
        <taxon>Pluteus</taxon>
    </lineage>
</organism>
<proteinExistence type="predicted"/>
<reference evidence="1 2" key="1">
    <citation type="journal article" date="2019" name="Nat. Ecol. Evol.">
        <title>Megaphylogeny resolves global patterns of mushroom evolution.</title>
        <authorList>
            <person name="Varga T."/>
            <person name="Krizsan K."/>
            <person name="Foldi C."/>
            <person name="Dima B."/>
            <person name="Sanchez-Garcia M."/>
            <person name="Sanchez-Ramirez S."/>
            <person name="Szollosi G.J."/>
            <person name="Szarkandi J.G."/>
            <person name="Papp V."/>
            <person name="Albert L."/>
            <person name="Andreopoulos W."/>
            <person name="Angelini C."/>
            <person name="Antonin V."/>
            <person name="Barry K.W."/>
            <person name="Bougher N.L."/>
            <person name="Buchanan P."/>
            <person name="Buyck B."/>
            <person name="Bense V."/>
            <person name="Catcheside P."/>
            <person name="Chovatia M."/>
            <person name="Cooper J."/>
            <person name="Damon W."/>
            <person name="Desjardin D."/>
            <person name="Finy P."/>
            <person name="Geml J."/>
            <person name="Haridas S."/>
            <person name="Hughes K."/>
            <person name="Justo A."/>
            <person name="Karasinski D."/>
            <person name="Kautmanova I."/>
            <person name="Kiss B."/>
            <person name="Kocsube S."/>
            <person name="Kotiranta H."/>
            <person name="LaButti K.M."/>
            <person name="Lechner B.E."/>
            <person name="Liimatainen K."/>
            <person name="Lipzen A."/>
            <person name="Lukacs Z."/>
            <person name="Mihaltcheva S."/>
            <person name="Morgado L.N."/>
            <person name="Niskanen T."/>
            <person name="Noordeloos M.E."/>
            <person name="Ohm R.A."/>
            <person name="Ortiz-Santana B."/>
            <person name="Ovrebo C."/>
            <person name="Racz N."/>
            <person name="Riley R."/>
            <person name="Savchenko A."/>
            <person name="Shiryaev A."/>
            <person name="Soop K."/>
            <person name="Spirin V."/>
            <person name="Szebenyi C."/>
            <person name="Tomsovsky M."/>
            <person name="Tulloss R.E."/>
            <person name="Uehling J."/>
            <person name="Grigoriev I.V."/>
            <person name="Vagvolgyi C."/>
            <person name="Papp T."/>
            <person name="Martin F.M."/>
            <person name="Miettinen O."/>
            <person name="Hibbett D.S."/>
            <person name="Nagy L.G."/>
        </authorList>
    </citation>
    <scope>NUCLEOTIDE SEQUENCE [LARGE SCALE GENOMIC DNA]</scope>
    <source>
        <strain evidence="1 2">NL-1719</strain>
    </source>
</reference>
<gene>
    <name evidence="1" type="ORF">BDN72DRAFT_893581</name>
</gene>
<evidence type="ECO:0000313" key="2">
    <source>
        <dbReference type="Proteomes" id="UP000308600"/>
    </source>
</evidence>
<accession>A0ACD3B6Z7</accession>
<dbReference type="EMBL" id="ML208272">
    <property type="protein sequence ID" value="TFK73858.1"/>
    <property type="molecule type" value="Genomic_DNA"/>
</dbReference>
<evidence type="ECO:0000313" key="1">
    <source>
        <dbReference type="EMBL" id="TFK73858.1"/>
    </source>
</evidence>